<evidence type="ECO:0000313" key="4">
    <source>
        <dbReference type="Proteomes" id="UP000007798"/>
    </source>
</evidence>
<dbReference type="SMART" id="SM01100">
    <property type="entry name" value="CRAL_TRIO_N"/>
    <property type="match status" value="1"/>
</dbReference>
<reference evidence="3 4" key="1">
    <citation type="journal article" date="2007" name="Nature">
        <title>Evolution of genes and genomes on the Drosophila phylogeny.</title>
        <authorList>
            <consortium name="Drosophila 12 Genomes Consortium"/>
            <person name="Clark A.G."/>
            <person name="Eisen M.B."/>
            <person name="Smith D.R."/>
            <person name="Bergman C.M."/>
            <person name="Oliver B."/>
            <person name="Markow T.A."/>
            <person name="Kaufman T.C."/>
            <person name="Kellis M."/>
            <person name="Gelbart W."/>
            <person name="Iyer V.N."/>
            <person name="Pollard D.A."/>
            <person name="Sackton T.B."/>
            <person name="Larracuente A.M."/>
            <person name="Singh N.D."/>
            <person name="Abad J.P."/>
            <person name="Abt D.N."/>
            <person name="Adryan B."/>
            <person name="Aguade M."/>
            <person name="Akashi H."/>
            <person name="Anderson W.W."/>
            <person name="Aquadro C.F."/>
            <person name="Ardell D.H."/>
            <person name="Arguello R."/>
            <person name="Artieri C.G."/>
            <person name="Barbash D.A."/>
            <person name="Barker D."/>
            <person name="Barsanti P."/>
            <person name="Batterham P."/>
            <person name="Batzoglou S."/>
            <person name="Begun D."/>
            <person name="Bhutkar A."/>
            <person name="Blanco E."/>
            <person name="Bosak S.A."/>
            <person name="Bradley R.K."/>
            <person name="Brand A.D."/>
            <person name="Brent M.R."/>
            <person name="Brooks A.N."/>
            <person name="Brown R.H."/>
            <person name="Butlin R.K."/>
            <person name="Caggese C."/>
            <person name="Calvi B.R."/>
            <person name="Bernardo de Carvalho A."/>
            <person name="Caspi A."/>
            <person name="Castrezana S."/>
            <person name="Celniker S.E."/>
            <person name="Chang J.L."/>
            <person name="Chapple C."/>
            <person name="Chatterji S."/>
            <person name="Chinwalla A."/>
            <person name="Civetta A."/>
            <person name="Clifton S.W."/>
            <person name="Comeron J.M."/>
            <person name="Costello J.C."/>
            <person name="Coyne J.A."/>
            <person name="Daub J."/>
            <person name="David R.G."/>
            <person name="Delcher A.L."/>
            <person name="Delehaunty K."/>
            <person name="Do C.B."/>
            <person name="Ebling H."/>
            <person name="Edwards K."/>
            <person name="Eickbush T."/>
            <person name="Evans J.D."/>
            <person name="Filipski A."/>
            <person name="Findeiss S."/>
            <person name="Freyhult E."/>
            <person name="Fulton L."/>
            <person name="Fulton R."/>
            <person name="Garcia A.C."/>
            <person name="Gardiner A."/>
            <person name="Garfield D.A."/>
            <person name="Garvin B.E."/>
            <person name="Gibson G."/>
            <person name="Gilbert D."/>
            <person name="Gnerre S."/>
            <person name="Godfrey J."/>
            <person name="Good R."/>
            <person name="Gotea V."/>
            <person name="Gravely B."/>
            <person name="Greenberg A.J."/>
            <person name="Griffiths-Jones S."/>
            <person name="Gross S."/>
            <person name="Guigo R."/>
            <person name="Gustafson E.A."/>
            <person name="Haerty W."/>
            <person name="Hahn M.W."/>
            <person name="Halligan D.L."/>
            <person name="Halpern A.L."/>
            <person name="Halter G.M."/>
            <person name="Han M.V."/>
            <person name="Heger A."/>
            <person name="Hillier L."/>
            <person name="Hinrichs A.S."/>
            <person name="Holmes I."/>
            <person name="Hoskins R.A."/>
            <person name="Hubisz M.J."/>
            <person name="Hultmark D."/>
            <person name="Huntley M.A."/>
            <person name="Jaffe D.B."/>
            <person name="Jagadeeshan S."/>
            <person name="Jeck W.R."/>
            <person name="Johnson J."/>
            <person name="Jones C.D."/>
            <person name="Jordan W.C."/>
            <person name="Karpen G.H."/>
            <person name="Kataoka E."/>
            <person name="Keightley P.D."/>
            <person name="Kheradpour P."/>
            <person name="Kirkness E.F."/>
            <person name="Koerich L.B."/>
            <person name="Kristiansen K."/>
            <person name="Kudrna D."/>
            <person name="Kulathinal R.J."/>
            <person name="Kumar S."/>
            <person name="Kwok R."/>
            <person name="Lander E."/>
            <person name="Langley C.H."/>
            <person name="Lapoint R."/>
            <person name="Lazzaro B.P."/>
            <person name="Lee S.J."/>
            <person name="Levesque L."/>
            <person name="Li R."/>
            <person name="Lin C.F."/>
            <person name="Lin M.F."/>
            <person name="Lindblad-Toh K."/>
            <person name="Llopart A."/>
            <person name="Long M."/>
            <person name="Low L."/>
            <person name="Lozovsky E."/>
            <person name="Lu J."/>
            <person name="Luo M."/>
            <person name="Machado C.A."/>
            <person name="Makalowski W."/>
            <person name="Marzo M."/>
            <person name="Matsuda M."/>
            <person name="Matzkin L."/>
            <person name="McAllister B."/>
            <person name="McBride C.S."/>
            <person name="McKernan B."/>
            <person name="McKernan K."/>
            <person name="Mendez-Lago M."/>
            <person name="Minx P."/>
            <person name="Mollenhauer M.U."/>
            <person name="Montooth K."/>
            <person name="Mount S.M."/>
            <person name="Mu X."/>
            <person name="Myers E."/>
            <person name="Negre B."/>
            <person name="Newfeld S."/>
            <person name="Nielsen R."/>
            <person name="Noor M.A."/>
            <person name="O'Grady P."/>
            <person name="Pachter L."/>
            <person name="Papaceit M."/>
            <person name="Parisi M.J."/>
            <person name="Parisi M."/>
            <person name="Parts L."/>
            <person name="Pedersen J.S."/>
            <person name="Pesole G."/>
            <person name="Phillippy A.M."/>
            <person name="Ponting C.P."/>
            <person name="Pop M."/>
            <person name="Porcelli D."/>
            <person name="Powell J.R."/>
            <person name="Prohaska S."/>
            <person name="Pruitt K."/>
            <person name="Puig M."/>
            <person name="Quesneville H."/>
            <person name="Ram K.R."/>
            <person name="Rand D."/>
            <person name="Rasmussen M.D."/>
            <person name="Reed L.K."/>
            <person name="Reenan R."/>
            <person name="Reily A."/>
            <person name="Remington K.A."/>
            <person name="Rieger T.T."/>
            <person name="Ritchie M.G."/>
            <person name="Robin C."/>
            <person name="Rogers Y.H."/>
            <person name="Rohde C."/>
            <person name="Rozas J."/>
            <person name="Rubenfield M.J."/>
            <person name="Ruiz A."/>
            <person name="Russo S."/>
            <person name="Salzberg S.L."/>
            <person name="Sanchez-Gracia A."/>
            <person name="Saranga D.J."/>
            <person name="Sato H."/>
            <person name="Schaeffer S.W."/>
            <person name="Schatz M.C."/>
            <person name="Schlenke T."/>
            <person name="Schwartz R."/>
            <person name="Segarra C."/>
            <person name="Singh R.S."/>
            <person name="Sirot L."/>
            <person name="Sirota M."/>
            <person name="Sisneros N.B."/>
            <person name="Smith C.D."/>
            <person name="Smith T.F."/>
            <person name="Spieth J."/>
            <person name="Stage D.E."/>
            <person name="Stark A."/>
            <person name="Stephan W."/>
            <person name="Strausberg R.L."/>
            <person name="Strempel S."/>
            <person name="Sturgill D."/>
            <person name="Sutton G."/>
            <person name="Sutton G.G."/>
            <person name="Tao W."/>
            <person name="Teichmann S."/>
            <person name="Tobari Y.N."/>
            <person name="Tomimura Y."/>
            <person name="Tsolas J.M."/>
            <person name="Valente V.L."/>
            <person name="Venter E."/>
            <person name="Venter J.C."/>
            <person name="Vicario S."/>
            <person name="Vieira F.G."/>
            <person name="Vilella A.J."/>
            <person name="Villasante A."/>
            <person name="Walenz B."/>
            <person name="Wang J."/>
            <person name="Wasserman M."/>
            <person name="Watts T."/>
            <person name="Wilson D."/>
            <person name="Wilson R.K."/>
            <person name="Wing R.A."/>
            <person name="Wolfner M.F."/>
            <person name="Wong A."/>
            <person name="Wong G.K."/>
            <person name="Wu C.I."/>
            <person name="Wu G."/>
            <person name="Yamamoto D."/>
            <person name="Yang H.P."/>
            <person name="Yang S.P."/>
            <person name="Yorke J.A."/>
            <person name="Yoshida K."/>
            <person name="Zdobnov E."/>
            <person name="Zhang P."/>
            <person name="Zhang Y."/>
            <person name="Zimin A.V."/>
            <person name="Baldwin J."/>
            <person name="Abdouelleil A."/>
            <person name="Abdulkadir J."/>
            <person name="Abebe A."/>
            <person name="Abera B."/>
            <person name="Abreu J."/>
            <person name="Acer S.C."/>
            <person name="Aftuck L."/>
            <person name="Alexander A."/>
            <person name="An P."/>
            <person name="Anderson E."/>
            <person name="Anderson S."/>
            <person name="Arachi H."/>
            <person name="Azer M."/>
            <person name="Bachantsang P."/>
            <person name="Barry A."/>
            <person name="Bayul T."/>
            <person name="Berlin A."/>
            <person name="Bessette D."/>
            <person name="Bloom T."/>
            <person name="Blye J."/>
            <person name="Boguslavskiy L."/>
            <person name="Bonnet C."/>
            <person name="Boukhgalter B."/>
            <person name="Bourzgui I."/>
            <person name="Brown A."/>
            <person name="Cahill P."/>
            <person name="Channer S."/>
            <person name="Cheshatsang Y."/>
            <person name="Chuda L."/>
            <person name="Citroen M."/>
            <person name="Collymore A."/>
            <person name="Cooke P."/>
            <person name="Costello M."/>
            <person name="D'Aco K."/>
            <person name="Daza R."/>
            <person name="De Haan G."/>
            <person name="DeGray S."/>
            <person name="DeMaso C."/>
            <person name="Dhargay N."/>
            <person name="Dooley K."/>
            <person name="Dooley E."/>
            <person name="Doricent M."/>
            <person name="Dorje P."/>
            <person name="Dorjee K."/>
            <person name="Dupes A."/>
            <person name="Elong R."/>
            <person name="Falk J."/>
            <person name="Farina A."/>
            <person name="Faro S."/>
            <person name="Ferguson D."/>
            <person name="Fisher S."/>
            <person name="Foley C.D."/>
            <person name="Franke A."/>
            <person name="Friedrich D."/>
            <person name="Gadbois L."/>
            <person name="Gearin G."/>
            <person name="Gearin C.R."/>
            <person name="Giannoukos G."/>
            <person name="Goode T."/>
            <person name="Graham J."/>
            <person name="Grandbois E."/>
            <person name="Grewal S."/>
            <person name="Gyaltsen K."/>
            <person name="Hafez N."/>
            <person name="Hagos B."/>
            <person name="Hall J."/>
            <person name="Henson C."/>
            <person name="Hollinger A."/>
            <person name="Honan T."/>
            <person name="Huard M.D."/>
            <person name="Hughes L."/>
            <person name="Hurhula B."/>
            <person name="Husby M.E."/>
            <person name="Kamat A."/>
            <person name="Kanga B."/>
            <person name="Kashin S."/>
            <person name="Khazanovich D."/>
            <person name="Kisner P."/>
            <person name="Lance K."/>
            <person name="Lara M."/>
            <person name="Lee W."/>
            <person name="Lennon N."/>
            <person name="Letendre F."/>
            <person name="LeVine R."/>
            <person name="Lipovsky A."/>
            <person name="Liu X."/>
            <person name="Liu J."/>
            <person name="Liu S."/>
            <person name="Lokyitsang T."/>
            <person name="Lokyitsang Y."/>
            <person name="Lubonja R."/>
            <person name="Lui A."/>
            <person name="MacDonald P."/>
            <person name="Magnisalis V."/>
            <person name="Maru K."/>
            <person name="Matthews C."/>
            <person name="McCusker W."/>
            <person name="McDonough S."/>
            <person name="Mehta T."/>
            <person name="Meldrim J."/>
            <person name="Meneus L."/>
            <person name="Mihai O."/>
            <person name="Mihalev A."/>
            <person name="Mihova T."/>
            <person name="Mittelman R."/>
            <person name="Mlenga V."/>
            <person name="Montmayeur A."/>
            <person name="Mulrain L."/>
            <person name="Navidi A."/>
            <person name="Naylor J."/>
            <person name="Negash T."/>
            <person name="Nguyen T."/>
            <person name="Nguyen N."/>
            <person name="Nicol R."/>
            <person name="Norbu C."/>
            <person name="Norbu N."/>
            <person name="Novod N."/>
            <person name="O'Neill B."/>
            <person name="Osman S."/>
            <person name="Markiewicz E."/>
            <person name="Oyono O.L."/>
            <person name="Patti C."/>
            <person name="Phunkhang P."/>
            <person name="Pierre F."/>
            <person name="Priest M."/>
            <person name="Raghuraman S."/>
            <person name="Rege F."/>
            <person name="Reyes R."/>
            <person name="Rise C."/>
            <person name="Rogov P."/>
            <person name="Ross K."/>
            <person name="Ryan E."/>
            <person name="Settipalli S."/>
            <person name="Shea T."/>
            <person name="Sherpa N."/>
            <person name="Shi L."/>
            <person name="Shih D."/>
            <person name="Sparrow T."/>
            <person name="Spaulding J."/>
            <person name="Stalker J."/>
            <person name="Stange-Thomann N."/>
            <person name="Stavropoulos S."/>
            <person name="Stone C."/>
            <person name="Strader C."/>
            <person name="Tesfaye S."/>
            <person name="Thomson T."/>
            <person name="Thoulutsang Y."/>
            <person name="Thoulutsang D."/>
            <person name="Topham K."/>
            <person name="Topping I."/>
            <person name="Tsamla T."/>
            <person name="Vassiliev H."/>
            <person name="Vo A."/>
            <person name="Wangchuk T."/>
            <person name="Wangdi T."/>
            <person name="Weiand M."/>
            <person name="Wilkinson J."/>
            <person name="Wilson A."/>
            <person name="Yadav S."/>
            <person name="Young G."/>
            <person name="Yu Q."/>
            <person name="Zembek L."/>
            <person name="Zhong D."/>
            <person name="Zimmer A."/>
            <person name="Zwirko Z."/>
            <person name="Jaffe D.B."/>
            <person name="Alvarez P."/>
            <person name="Brockman W."/>
            <person name="Butler J."/>
            <person name="Chin C."/>
            <person name="Gnerre S."/>
            <person name="Grabherr M."/>
            <person name="Kleber M."/>
            <person name="Mauceli E."/>
            <person name="MacCallum I."/>
        </authorList>
    </citation>
    <scope>NUCLEOTIDE SEQUENCE [LARGE SCALE GENOMIC DNA]</scope>
    <source>
        <strain evidence="4">Tucson 14030-0811.24</strain>
    </source>
</reference>
<dbReference type="InterPro" id="IPR036865">
    <property type="entry name" value="CRAL-TRIO_dom_sf"/>
</dbReference>
<gene>
    <name evidence="3" type="primary">Dwil\GK17295</name>
    <name evidence="3" type="ORF">Dwil_GK17295</name>
</gene>
<dbReference type="InParanoid" id="B4MLQ7"/>
<organism evidence="3 4">
    <name type="scientific">Drosophila willistoni</name>
    <name type="common">Fruit fly</name>
    <dbReference type="NCBI Taxonomy" id="7260"/>
    <lineage>
        <taxon>Eukaryota</taxon>
        <taxon>Metazoa</taxon>
        <taxon>Ecdysozoa</taxon>
        <taxon>Arthropoda</taxon>
        <taxon>Hexapoda</taxon>
        <taxon>Insecta</taxon>
        <taxon>Pterygota</taxon>
        <taxon>Neoptera</taxon>
        <taxon>Endopterygota</taxon>
        <taxon>Diptera</taxon>
        <taxon>Brachycera</taxon>
        <taxon>Muscomorpha</taxon>
        <taxon>Ephydroidea</taxon>
        <taxon>Drosophilidae</taxon>
        <taxon>Drosophila</taxon>
        <taxon>Sophophora</taxon>
    </lineage>
</organism>
<evidence type="ECO:0000313" key="3">
    <source>
        <dbReference type="EMBL" id="EDW72983.2"/>
    </source>
</evidence>
<dbReference type="OrthoDB" id="1434354at2759"/>
<dbReference type="InterPro" id="IPR036273">
    <property type="entry name" value="CRAL/TRIO_N_dom_sf"/>
</dbReference>
<dbReference type="SUPFAM" id="SSF52087">
    <property type="entry name" value="CRAL/TRIO domain"/>
    <property type="match status" value="1"/>
</dbReference>
<feature type="compositionally biased region" description="Basic and acidic residues" evidence="1">
    <location>
        <begin position="44"/>
        <end position="55"/>
    </location>
</feature>
<feature type="domain" description="CRAL-TRIO" evidence="2">
    <location>
        <begin position="154"/>
        <end position="317"/>
    </location>
</feature>
<dbReference type="GO" id="GO:1902936">
    <property type="term" value="F:phosphatidylinositol bisphosphate binding"/>
    <property type="evidence" value="ECO:0007669"/>
    <property type="project" value="TreeGrafter"/>
</dbReference>
<dbReference type="EMBL" id="CH963847">
    <property type="protein sequence ID" value="EDW72983.2"/>
    <property type="molecule type" value="Genomic_DNA"/>
</dbReference>
<dbReference type="SMR" id="B4MLQ7"/>
<dbReference type="PANTHER" id="PTHR10174:SF120">
    <property type="entry name" value="CELLULAR RETINALDEHYDE BINDING PROTEIN"/>
    <property type="match status" value="1"/>
</dbReference>
<dbReference type="SMART" id="SM00516">
    <property type="entry name" value="SEC14"/>
    <property type="match status" value="1"/>
</dbReference>
<evidence type="ECO:0000259" key="2">
    <source>
        <dbReference type="PROSITE" id="PS50191"/>
    </source>
</evidence>
<dbReference type="GO" id="GO:0016020">
    <property type="term" value="C:membrane"/>
    <property type="evidence" value="ECO:0007669"/>
    <property type="project" value="TreeGrafter"/>
</dbReference>
<dbReference type="InterPro" id="IPR011074">
    <property type="entry name" value="CRAL/TRIO_N_dom"/>
</dbReference>
<evidence type="ECO:0000256" key="1">
    <source>
        <dbReference type="SAM" id="MobiDB-lite"/>
    </source>
</evidence>
<dbReference type="FunCoup" id="B4MLQ7">
    <property type="interactions" value="52"/>
</dbReference>
<dbReference type="Proteomes" id="UP000007798">
    <property type="component" value="Unassembled WGS sequence"/>
</dbReference>
<dbReference type="InterPro" id="IPR001251">
    <property type="entry name" value="CRAL-TRIO_dom"/>
</dbReference>
<dbReference type="Gene3D" id="3.40.525.10">
    <property type="entry name" value="CRAL-TRIO lipid binding domain"/>
    <property type="match status" value="1"/>
</dbReference>
<dbReference type="PROSITE" id="PS50191">
    <property type="entry name" value="CRAL_TRIO"/>
    <property type="match status" value="1"/>
</dbReference>
<protein>
    <recommendedName>
        <fullName evidence="2">CRAL-TRIO domain-containing protein</fullName>
    </recommendedName>
</protein>
<dbReference type="eggNOG" id="KOG1471">
    <property type="taxonomic scope" value="Eukaryota"/>
</dbReference>
<dbReference type="Gene3D" id="1.10.8.20">
    <property type="entry name" value="N-terminal domain of phosphatidylinositol transfer protein sec14p"/>
    <property type="match status" value="1"/>
</dbReference>
<dbReference type="SUPFAM" id="SSF46938">
    <property type="entry name" value="CRAL/TRIO N-terminal domain"/>
    <property type="match status" value="1"/>
</dbReference>
<dbReference type="HOGENOM" id="CLU_046597_2_0_1"/>
<name>B4MLQ7_DROWI</name>
<feature type="region of interest" description="Disordered" evidence="1">
    <location>
        <begin position="35"/>
        <end position="55"/>
    </location>
</feature>
<dbReference type="PRINTS" id="PR00180">
    <property type="entry name" value="CRETINALDHBP"/>
</dbReference>
<keyword evidence="4" id="KW-1185">Reference proteome</keyword>
<dbReference type="CDD" id="cd00170">
    <property type="entry name" value="SEC14"/>
    <property type="match status" value="1"/>
</dbReference>
<dbReference type="AlphaFoldDB" id="B4MLQ7"/>
<accession>B4MLQ7</accession>
<dbReference type="Pfam" id="PF00650">
    <property type="entry name" value="CRAL_TRIO"/>
    <property type="match status" value="1"/>
</dbReference>
<dbReference type="Pfam" id="PF03765">
    <property type="entry name" value="CRAL_TRIO_N"/>
    <property type="match status" value="1"/>
</dbReference>
<sequence length="381" mass="44083">MITATTKKIVAKQSKSNIEYSLHSLEFKHKNIVKKNLKKKNNPRQRDPSEPITMKETKVVDEEGGANPLSESLLKIAKRELREDRCTREQSLEQLRNWVIKNEDLQNVRCDDTFLLRFLRAKKFSVPMAEQTLLKYLNIRRTFPHMSTKLDYLEPRLADVIEQGYIFAAPQRDRHGRRVVIINAKGLNPKLHTSCDQAKAHFLTYECLMEDQETQITGLTHVGDFSGVSTAHVTNWNPTEFARIFKWGEQSLPLRHKEIHLINVPSTLKWLIDFVKNRVSSKMKNRLIIYASEKELQKSVDAKCLPLEMGGTMPMREMIELWKQELASKRDLVLGLDQSQLLSDRGIQRRSSFNSEKSSSGPNFVSQIESIEGSFRKLEFD</sequence>
<dbReference type="PANTHER" id="PTHR10174">
    <property type="entry name" value="ALPHA-TOCOPHEROL TRANSFER PROTEIN-RELATED"/>
    <property type="match status" value="1"/>
</dbReference>
<proteinExistence type="predicted"/>